<dbReference type="EMBL" id="AP012557">
    <property type="protein sequence ID" value="BAN09726.1"/>
    <property type="molecule type" value="Genomic_DNA"/>
</dbReference>
<sequence length="230" mass="25247">MNRTLKEATVRRYHYETHRQLENHLAAFLDGYNFARRLKTLHGLTPYEAICTAWAKQPDRCRNVVFTEPLAKFTEALLVPNGNPKDLHSFDDIRDKGLTLVTTAGSDTVKNAKDAGIPEDRVMQVAGQAEFLQAVKVGRAAAGSLNYFTVKELADKGDSVEMADPFTPPAGKAGYPSLASLPNQQATVDAFNEVLKTYIGSDEMMQSVGKYGYTKINLPDGTKTADLCKG</sequence>
<dbReference type="InterPro" id="IPR001638">
    <property type="entry name" value="Solute-binding_3/MltF_N"/>
</dbReference>
<protein>
    <submittedName>
        <fullName evidence="2">Probable extracellular solute-binding protein</fullName>
    </submittedName>
</protein>
<dbReference type="SUPFAM" id="SSF53098">
    <property type="entry name" value="Ribonuclease H-like"/>
    <property type="match status" value="1"/>
</dbReference>
<dbReference type="SUPFAM" id="SSF53850">
    <property type="entry name" value="Periplasmic binding protein-like II"/>
    <property type="match status" value="1"/>
</dbReference>
<reference evidence="2" key="2">
    <citation type="journal article" date="2013" name="Microbes Environ.">
        <title>Commonalities and Differences among Symbiosis Islands of Three Mesorhizobium loti Strains.</title>
        <authorList>
            <person name="Kasai-Maita H."/>
            <person name="Hirakawa H."/>
            <person name="Nakamura Y."/>
            <person name="Kaneko T."/>
            <person name="Miki K."/>
            <person name="Maruya J."/>
            <person name="Okazaki S."/>
            <person name="Tabata S."/>
            <person name="Saeki K."/>
            <person name="Sato S."/>
        </authorList>
    </citation>
    <scope>NUCLEOTIDE SEQUENCE</scope>
    <source>
        <strain evidence="2">NZP2037</strain>
    </source>
</reference>
<evidence type="ECO:0000313" key="2">
    <source>
        <dbReference type="EMBL" id="BAN09726.1"/>
    </source>
</evidence>
<dbReference type="Gene3D" id="3.40.190.10">
    <property type="entry name" value="Periplasmic binding protein-like II"/>
    <property type="match status" value="2"/>
</dbReference>
<feature type="domain" description="Solute-binding protein family 3/N-terminal" evidence="1">
    <location>
        <begin position="9"/>
        <end position="215"/>
    </location>
</feature>
<organism evidence="2">
    <name type="scientific">Rhizobium loti</name>
    <name type="common">Mesorhizobium loti</name>
    <dbReference type="NCBI Taxonomy" id="381"/>
    <lineage>
        <taxon>Bacteria</taxon>
        <taxon>Pseudomonadati</taxon>
        <taxon>Pseudomonadota</taxon>
        <taxon>Alphaproteobacteria</taxon>
        <taxon>Hyphomicrobiales</taxon>
        <taxon>Phyllobacteriaceae</taxon>
        <taxon>Mesorhizobium</taxon>
    </lineage>
</organism>
<dbReference type="AlphaFoldDB" id="M5B2K5"/>
<proteinExistence type="predicted"/>
<name>M5B2K5_RHILI</name>
<reference evidence="2" key="1">
    <citation type="submission" date="2012-10" db="EMBL/GenBank/DDBJ databases">
        <authorList>
            <person name="Maita H."/>
            <person name="Sato S."/>
        </authorList>
    </citation>
    <scope>NUCLEOTIDE SEQUENCE</scope>
    <source>
        <strain evidence="2">NZP2037</strain>
    </source>
</reference>
<accession>M5B2K5</accession>
<dbReference type="SMART" id="SM00062">
    <property type="entry name" value="PBPb"/>
    <property type="match status" value="1"/>
</dbReference>
<evidence type="ECO:0000259" key="1">
    <source>
        <dbReference type="SMART" id="SM00062"/>
    </source>
</evidence>
<dbReference type="InterPro" id="IPR012337">
    <property type="entry name" value="RNaseH-like_sf"/>
</dbReference>